<dbReference type="EMBL" id="JPQZ01000180">
    <property type="protein sequence ID" value="KKO73908.1"/>
    <property type="molecule type" value="Genomic_DNA"/>
</dbReference>
<evidence type="ECO:0000313" key="1">
    <source>
        <dbReference type="EMBL" id="KKO73908.1"/>
    </source>
</evidence>
<evidence type="ECO:0008006" key="3">
    <source>
        <dbReference type="Google" id="ProtNLM"/>
    </source>
</evidence>
<keyword evidence="2" id="KW-1185">Reference proteome</keyword>
<protein>
    <recommendedName>
        <fullName evidence="3">GRAM domain-containing protein</fullName>
    </recommendedName>
</protein>
<organism evidence="1 2">
    <name type="scientific">Vairimorpha ceranae</name>
    <dbReference type="NCBI Taxonomy" id="40302"/>
    <lineage>
        <taxon>Eukaryota</taxon>
        <taxon>Fungi</taxon>
        <taxon>Fungi incertae sedis</taxon>
        <taxon>Microsporidia</taxon>
        <taxon>Nosematidae</taxon>
        <taxon>Vairimorpha</taxon>
    </lineage>
</organism>
<dbReference type="RefSeq" id="XP_024329650.1">
    <property type="nucleotide sequence ID" value="XM_024474261.1"/>
</dbReference>
<sequence length="156" mass="18382">MKQTLEQLNSTVFTTNDIPLPVEDDEDIAYYNPYTKFVFQTGNGIPATTRKYISFRGCLYLTNYRLIYRPDHVTESFSSFSVPISKLFFQEQENKIDFIVENNFMASIFLSFEDSDSMVFYNCLREMLKSVLFKPICIEEETELNEEPPLYSELYE</sequence>
<dbReference type="VEuPathDB" id="MicrosporidiaDB:G9O61_00g021940"/>
<gene>
    <name evidence="1" type="ORF">AAJ76_1800002922</name>
</gene>
<dbReference type="AlphaFoldDB" id="A0A0F9WLF0"/>
<dbReference type="Proteomes" id="UP000034350">
    <property type="component" value="Unassembled WGS sequence"/>
</dbReference>
<dbReference type="VEuPathDB" id="MicrosporidiaDB:G9O61_00g008860"/>
<dbReference type="OrthoDB" id="1259151at2759"/>
<proteinExistence type="predicted"/>
<dbReference type="OMA" id="PYYCDIE"/>
<dbReference type="SUPFAM" id="SSF50729">
    <property type="entry name" value="PH domain-like"/>
    <property type="match status" value="1"/>
</dbReference>
<reference evidence="1 2" key="1">
    <citation type="journal article" date="2015" name="Environ. Microbiol.">
        <title>Genome analyses suggest the presence of polyploidy and recent human-driven expansions in eight global populations of the honeybee pathogen Nosema ceranae.</title>
        <authorList>
            <person name="Pelin A."/>
            <person name="Selman M."/>
            <person name="Aris-Brosou S."/>
            <person name="Farinelli L."/>
            <person name="Corradi N."/>
        </authorList>
    </citation>
    <scope>NUCLEOTIDE SEQUENCE [LARGE SCALE GENOMIC DNA]</scope>
    <source>
        <strain evidence="1 2">PA08 1199</strain>
    </source>
</reference>
<comment type="caution">
    <text evidence="1">The sequence shown here is derived from an EMBL/GenBank/DDBJ whole genome shotgun (WGS) entry which is preliminary data.</text>
</comment>
<dbReference type="VEuPathDB" id="MicrosporidiaDB:AAJ76_1800002922"/>
<dbReference type="VEuPathDB" id="MicrosporidiaDB:NCER_102141"/>
<dbReference type="GeneID" id="36319176"/>
<accession>A0A0F9WLF0</accession>
<name>A0A0F9WLF0_9MICR</name>
<evidence type="ECO:0000313" key="2">
    <source>
        <dbReference type="Proteomes" id="UP000034350"/>
    </source>
</evidence>